<dbReference type="Proteomes" id="UP000185911">
    <property type="component" value="Unassembled WGS sequence"/>
</dbReference>
<dbReference type="EMBL" id="MSYM01000013">
    <property type="protein sequence ID" value="OLP05749.1"/>
    <property type="molecule type" value="Genomic_DNA"/>
</dbReference>
<evidence type="ECO:0000313" key="1">
    <source>
        <dbReference type="EMBL" id="OLP05749.1"/>
    </source>
</evidence>
<evidence type="ECO:0000313" key="2">
    <source>
        <dbReference type="Proteomes" id="UP000185911"/>
    </source>
</evidence>
<organism evidence="1 2">
    <name type="scientific">Rhodoferax antarcticus ANT.BR</name>
    <dbReference type="NCBI Taxonomy" id="1111071"/>
    <lineage>
        <taxon>Bacteria</taxon>
        <taxon>Pseudomonadati</taxon>
        <taxon>Pseudomonadota</taxon>
        <taxon>Betaproteobacteria</taxon>
        <taxon>Burkholderiales</taxon>
        <taxon>Comamonadaceae</taxon>
        <taxon>Rhodoferax</taxon>
    </lineage>
</organism>
<proteinExistence type="predicted"/>
<gene>
    <name evidence="1" type="ORF">BLL52_1975</name>
</gene>
<comment type="caution">
    <text evidence="1">The sequence shown here is derived from an EMBL/GenBank/DDBJ whole genome shotgun (WGS) entry which is preliminary data.</text>
</comment>
<dbReference type="AlphaFoldDB" id="A0A1Q8YCX4"/>
<protein>
    <submittedName>
        <fullName evidence="1">Uncharacterized protein</fullName>
    </submittedName>
</protein>
<keyword evidence="2" id="KW-1185">Reference proteome</keyword>
<reference evidence="1 2" key="1">
    <citation type="submission" date="2017-01" db="EMBL/GenBank/DDBJ databases">
        <title>Genome sequence of Rhodoferax antarcticus ANT.BR, a psychrophilic purple nonsulfur bacterium from an Antarctic microbial mat.</title>
        <authorList>
            <person name="Baker J."/>
            <person name="Riester C."/>
            <person name="Skinner B."/>
            <person name="Newell A."/>
            <person name="Swingley W."/>
            <person name="Madigan M."/>
            <person name="Jung D."/>
            <person name="Asao M."/>
            <person name="Chen M."/>
            <person name="Loughlin P."/>
            <person name="Pan H."/>
            <person name="Lin S."/>
            <person name="Li N."/>
            <person name="Shaw J."/>
            <person name="Prado M."/>
            <person name="Sherman C."/>
            <person name="Li X."/>
            <person name="Tang J."/>
            <person name="Blankenship R."/>
            <person name="Zhao T."/>
            <person name="Touchman J."/>
            <person name="Sattley M."/>
        </authorList>
    </citation>
    <scope>NUCLEOTIDE SEQUENCE [LARGE SCALE GENOMIC DNA]</scope>
    <source>
        <strain evidence="1 2">ANT.BR</strain>
    </source>
</reference>
<sequence length="48" mass="5485">MEDFLAGLASKTHKKTAGAAGGFEESGRLVWERFRTLFRQRRLRTKSS</sequence>
<dbReference type="RefSeq" id="WP_156876197.1">
    <property type="nucleotide sequence ID" value="NZ_MSYM01000013.1"/>
</dbReference>
<accession>A0A1Q8YCX4</accession>
<name>A0A1Q8YCX4_9BURK</name>